<evidence type="ECO:0000313" key="3">
    <source>
        <dbReference type="Proteomes" id="UP001499854"/>
    </source>
</evidence>
<dbReference type="Pfam" id="PF06527">
    <property type="entry name" value="TniQ"/>
    <property type="match status" value="1"/>
</dbReference>
<comment type="caution">
    <text evidence="2">The sequence shown here is derived from an EMBL/GenBank/DDBJ whole genome shotgun (WGS) entry which is preliminary data.</text>
</comment>
<protein>
    <recommendedName>
        <fullName evidence="1">TniQ domain-containing protein</fullName>
    </recommendedName>
</protein>
<keyword evidence="3" id="KW-1185">Reference proteome</keyword>
<organism evidence="2 3">
    <name type="scientific">Catenulispora subtropica</name>
    <dbReference type="NCBI Taxonomy" id="450798"/>
    <lineage>
        <taxon>Bacteria</taxon>
        <taxon>Bacillati</taxon>
        <taxon>Actinomycetota</taxon>
        <taxon>Actinomycetes</taxon>
        <taxon>Catenulisporales</taxon>
        <taxon>Catenulisporaceae</taxon>
        <taxon>Catenulispora</taxon>
    </lineage>
</organism>
<reference evidence="3" key="1">
    <citation type="journal article" date="2019" name="Int. J. Syst. Evol. Microbiol.">
        <title>The Global Catalogue of Microorganisms (GCM) 10K type strain sequencing project: providing services to taxonomists for standard genome sequencing and annotation.</title>
        <authorList>
            <consortium name="The Broad Institute Genomics Platform"/>
            <consortium name="The Broad Institute Genome Sequencing Center for Infectious Disease"/>
            <person name="Wu L."/>
            <person name="Ma J."/>
        </authorList>
    </citation>
    <scope>NUCLEOTIDE SEQUENCE [LARGE SCALE GENOMIC DNA]</scope>
    <source>
        <strain evidence="3">JCM 16013</strain>
    </source>
</reference>
<proteinExistence type="predicted"/>
<evidence type="ECO:0000259" key="1">
    <source>
        <dbReference type="Pfam" id="PF06527"/>
    </source>
</evidence>
<accession>A0ABP5EAY6</accession>
<dbReference type="EMBL" id="BAAAQM010000051">
    <property type="protein sequence ID" value="GAA1993951.1"/>
    <property type="molecule type" value="Genomic_DNA"/>
</dbReference>
<dbReference type="InterPro" id="IPR009492">
    <property type="entry name" value="TniQ"/>
</dbReference>
<dbReference type="RefSeq" id="WP_344661245.1">
    <property type="nucleotide sequence ID" value="NZ_BAAAQM010000051.1"/>
</dbReference>
<gene>
    <name evidence="2" type="ORF">GCM10009838_67680</name>
</gene>
<dbReference type="Proteomes" id="UP001499854">
    <property type="component" value="Unassembled WGS sequence"/>
</dbReference>
<feature type="domain" description="TniQ" evidence="1">
    <location>
        <begin position="14"/>
        <end position="133"/>
    </location>
</feature>
<sequence length="334" mass="37196">MFTLSPELLLDPLPRSVKPVLNETMDSYIRRLALANFLDPQALRAHLAGDNRKRTPVPASTLAAVTGHSARTLRCALPELNIDDTGANLPITGRPHPASAKARPACRLCTAARGVSEHVQCWARSEDQVCFKHLRWLGLDSAPANQPDLSEHPRIVRAARQHAALVRTYGRSDVRAAYADAAHIARSWLEEKWCLNHVVNTLIDFHGKDWDLHRDDPTVAAALYPASIALIGVILSPWWQSLDVTGAWNLRDMFLHPFVGQIRELVRATVADDYELDIHRGGRGWDSLTSRIIVIVMMGAKPLSHSGVQRPEAFGEIITPLPPRRSYYRPGGRR</sequence>
<name>A0ABP5EAY6_9ACTN</name>
<evidence type="ECO:0000313" key="2">
    <source>
        <dbReference type="EMBL" id="GAA1993951.1"/>
    </source>
</evidence>